<feature type="region of interest" description="Disordered" evidence="1">
    <location>
        <begin position="110"/>
        <end position="132"/>
    </location>
</feature>
<dbReference type="SUPFAM" id="SSF47090">
    <property type="entry name" value="PGBD-like"/>
    <property type="match status" value="2"/>
</dbReference>
<dbReference type="InterPro" id="IPR002477">
    <property type="entry name" value="Peptidoglycan-bd-like"/>
</dbReference>
<feature type="domain" description="Peptidoglycan binding-like" evidence="3">
    <location>
        <begin position="136"/>
        <end position="188"/>
    </location>
</feature>
<protein>
    <submittedName>
        <fullName evidence="4">Peptidoglycan-binding protein</fullName>
    </submittedName>
</protein>
<evidence type="ECO:0000313" key="4">
    <source>
        <dbReference type="EMBL" id="TPW29530.1"/>
    </source>
</evidence>
<feature type="domain" description="Peptidoglycan binding-like" evidence="3">
    <location>
        <begin position="238"/>
        <end position="293"/>
    </location>
</feature>
<dbReference type="Proteomes" id="UP000318801">
    <property type="component" value="Unassembled WGS sequence"/>
</dbReference>
<accession>A0A506U6Q7</accession>
<dbReference type="EMBL" id="VHLG01000009">
    <property type="protein sequence ID" value="TPW29530.1"/>
    <property type="molecule type" value="Genomic_DNA"/>
</dbReference>
<gene>
    <name evidence="4" type="ORF">FJU08_14090</name>
</gene>
<feature type="transmembrane region" description="Helical" evidence="2">
    <location>
        <begin position="15"/>
        <end position="36"/>
    </location>
</feature>
<proteinExistence type="predicted"/>
<dbReference type="Gene3D" id="1.10.101.10">
    <property type="entry name" value="PGBD-like superfamily/PGBD"/>
    <property type="match status" value="2"/>
</dbReference>
<dbReference type="Pfam" id="PF01471">
    <property type="entry name" value="PG_binding_1"/>
    <property type="match status" value="2"/>
</dbReference>
<keyword evidence="2" id="KW-1133">Transmembrane helix</keyword>
<comment type="caution">
    <text evidence="4">The sequence shown here is derived from an EMBL/GenBank/DDBJ whole genome shotgun (WGS) entry which is preliminary data.</text>
</comment>
<keyword evidence="5" id="KW-1185">Reference proteome</keyword>
<dbReference type="AlphaFoldDB" id="A0A506U6Q7"/>
<evidence type="ECO:0000256" key="1">
    <source>
        <dbReference type="SAM" id="MobiDB-lite"/>
    </source>
</evidence>
<dbReference type="InterPro" id="IPR036366">
    <property type="entry name" value="PGBDSf"/>
</dbReference>
<sequence>MLLAGGAAISRHPSVFGGVTIFAVVFSFVSANALWYQAGPHPDPIFRTRDAVDPDAIPGRSMADEAVPYHSFRIERDGDDAVRATADERPVEQSGDAEIEELLAVMQRGAPAASSEAAADTSAKAPSAPADPADLLSEVQQALAARGYYKGTVDGVSGPKTAEAIAAFQKDNDLIVTGAADAGLLAAITASSATPLPTHRPDTNNGDVAAVIRASASSSDVDSAAQLTLASSPAPVSSATVMEIQRGLQNIAYDGIVVDGVAGASTQAAILNFQKHYRLPETGEPSEAVLAKLKEIGAL</sequence>
<organism evidence="4 5">
    <name type="scientific">Martelella alba</name>
    <dbReference type="NCBI Taxonomy" id="2590451"/>
    <lineage>
        <taxon>Bacteria</taxon>
        <taxon>Pseudomonadati</taxon>
        <taxon>Pseudomonadota</taxon>
        <taxon>Alphaproteobacteria</taxon>
        <taxon>Hyphomicrobiales</taxon>
        <taxon>Aurantimonadaceae</taxon>
        <taxon>Martelella</taxon>
    </lineage>
</organism>
<reference evidence="4 5" key="1">
    <citation type="submission" date="2019-06" db="EMBL/GenBank/DDBJ databases">
        <authorList>
            <person name="Li M."/>
        </authorList>
    </citation>
    <scope>NUCLEOTIDE SEQUENCE [LARGE SCALE GENOMIC DNA]</scope>
    <source>
        <strain evidence="4 5">BGMRC2036</strain>
    </source>
</reference>
<evidence type="ECO:0000256" key="2">
    <source>
        <dbReference type="SAM" id="Phobius"/>
    </source>
</evidence>
<keyword evidence="2" id="KW-0812">Transmembrane</keyword>
<name>A0A506U6Q7_9HYPH</name>
<evidence type="ECO:0000313" key="5">
    <source>
        <dbReference type="Proteomes" id="UP000318801"/>
    </source>
</evidence>
<dbReference type="OrthoDB" id="9816507at2"/>
<dbReference type="InterPro" id="IPR036365">
    <property type="entry name" value="PGBD-like_sf"/>
</dbReference>
<keyword evidence="2" id="KW-0472">Membrane</keyword>
<evidence type="ECO:0000259" key="3">
    <source>
        <dbReference type="Pfam" id="PF01471"/>
    </source>
</evidence>